<feature type="domain" description="ABC-type glycine betaine transport system substrate-binding" evidence="2">
    <location>
        <begin position="64"/>
        <end position="351"/>
    </location>
</feature>
<gene>
    <name evidence="3" type="ORF">HNR39_001786</name>
</gene>
<dbReference type="CDD" id="cd13641">
    <property type="entry name" value="PBP2_HisX_like"/>
    <property type="match status" value="1"/>
</dbReference>
<evidence type="ECO:0000313" key="3">
    <source>
        <dbReference type="EMBL" id="MBB5199954.1"/>
    </source>
</evidence>
<dbReference type="GO" id="GO:0043190">
    <property type="term" value="C:ATP-binding cassette (ABC) transporter complex"/>
    <property type="evidence" value="ECO:0007669"/>
    <property type="project" value="InterPro"/>
</dbReference>
<evidence type="ECO:0000313" key="4">
    <source>
        <dbReference type="Proteomes" id="UP000571084"/>
    </source>
</evidence>
<reference evidence="3 4" key="1">
    <citation type="submission" date="2020-08" db="EMBL/GenBank/DDBJ databases">
        <title>Genomic Encyclopedia of Type Strains, Phase IV (KMG-IV): sequencing the most valuable type-strain genomes for metagenomic binning, comparative biology and taxonomic classification.</title>
        <authorList>
            <person name="Goeker M."/>
        </authorList>
    </citation>
    <scope>NUCLEOTIDE SEQUENCE [LARGE SCALE GENOMIC DNA]</scope>
    <source>
        <strain evidence="3 4">DSM 23240</strain>
    </source>
</reference>
<sequence>MTIKQIQRILLLQSIIKRAVLTLASISLPGSYAAYAASPSPLTTLVVPGPVSATTSSPWCASGKTVKFAGLNWESGSVLTEVMRTVMEQGYGCKTESIPGNTVAMEVALSKNDIQVLAEEWVGRSDAWNTAAKAGSVVPLGKVIVGATEGWYVPEYVIKGDASRGIKPMAPALKSVADLPTYKALFKDVEEPSKGRFLNCPTGWTCEGVNTQKLKAYKLTNSYVNFRPGTGPALDAAITSDYQRGKPLLFYYWAPNALMGKFKFIKLQEPAFNAVCFKTLADKEAANPCGSAAPEALIQAGVSSVFRNADPVLSAFLSRVNIPLDVLNKSLAEMADQKLVARQVAHNFLKQYPEIWKQWVPNDVAIKLTASVK</sequence>
<dbReference type="Pfam" id="PF04069">
    <property type="entry name" value="OpuAC"/>
    <property type="match status" value="1"/>
</dbReference>
<organism evidence="3 4">
    <name type="scientific">Glaciimonas immobilis</name>
    <dbReference type="NCBI Taxonomy" id="728004"/>
    <lineage>
        <taxon>Bacteria</taxon>
        <taxon>Pseudomonadati</taxon>
        <taxon>Pseudomonadota</taxon>
        <taxon>Betaproteobacteria</taxon>
        <taxon>Burkholderiales</taxon>
        <taxon>Oxalobacteraceae</taxon>
        <taxon>Glaciimonas</taxon>
    </lineage>
</organism>
<dbReference type="Gene3D" id="3.40.190.100">
    <property type="entry name" value="Glycine betaine-binding periplasmic protein, domain 2"/>
    <property type="match status" value="1"/>
</dbReference>
<dbReference type="GO" id="GO:0022857">
    <property type="term" value="F:transmembrane transporter activity"/>
    <property type="evidence" value="ECO:0007669"/>
    <property type="project" value="InterPro"/>
</dbReference>
<comment type="caution">
    <text evidence="3">The sequence shown here is derived from an EMBL/GenBank/DDBJ whole genome shotgun (WGS) entry which is preliminary data.</text>
</comment>
<name>A0A840RTD9_9BURK</name>
<evidence type="ECO:0000256" key="1">
    <source>
        <dbReference type="SAM" id="SignalP"/>
    </source>
</evidence>
<keyword evidence="4" id="KW-1185">Reference proteome</keyword>
<dbReference type="EMBL" id="JACHHQ010000003">
    <property type="protein sequence ID" value="MBB5199954.1"/>
    <property type="molecule type" value="Genomic_DNA"/>
</dbReference>
<proteinExistence type="predicted"/>
<evidence type="ECO:0000259" key="2">
    <source>
        <dbReference type="Pfam" id="PF04069"/>
    </source>
</evidence>
<accession>A0A840RTD9</accession>
<dbReference type="RefSeq" id="WP_221313794.1">
    <property type="nucleotide sequence ID" value="NZ_JAAOZT010000009.1"/>
</dbReference>
<feature type="chain" id="PRO_5032823413" evidence="1">
    <location>
        <begin position="37"/>
        <end position="373"/>
    </location>
</feature>
<feature type="signal peptide" evidence="1">
    <location>
        <begin position="1"/>
        <end position="36"/>
    </location>
</feature>
<dbReference type="Proteomes" id="UP000571084">
    <property type="component" value="Unassembled WGS sequence"/>
</dbReference>
<dbReference type="AlphaFoldDB" id="A0A840RTD9"/>
<keyword evidence="1" id="KW-0732">Signal</keyword>
<protein>
    <submittedName>
        <fullName evidence="3">Glycine betaine/proline transport system substrate-binding protein</fullName>
    </submittedName>
</protein>
<dbReference type="SUPFAM" id="SSF53850">
    <property type="entry name" value="Periplasmic binding protein-like II"/>
    <property type="match status" value="1"/>
</dbReference>
<dbReference type="InterPro" id="IPR007210">
    <property type="entry name" value="ABC_Gly_betaine_transp_sub-bd"/>
</dbReference>